<evidence type="ECO:0000313" key="3">
    <source>
        <dbReference type="Proteomes" id="UP000606786"/>
    </source>
</evidence>
<sequence>MDPYDMEKDLKLKKSSREIEDTVLVEPINFAVPLPKEEAYLEKSEQNRSSILHDGLTIRSPPNYNDYTFNEHPLLDFKTRNVEEDVRPCSSCGGKNKKPHGKTDSNVMPRHNGCKCNEFPKECGCASKKLTRSVDDAWYSVYNMSAPLPFLATKVTKNYLWNCLANSNASNSLCPQASGTNEDTGESRVKEGREVIESIPTSHGSD</sequence>
<evidence type="ECO:0000256" key="1">
    <source>
        <dbReference type="SAM" id="MobiDB-lite"/>
    </source>
</evidence>
<dbReference type="AlphaFoldDB" id="A0A811U6Z0"/>
<reference evidence="2" key="1">
    <citation type="submission" date="2020-11" db="EMBL/GenBank/DDBJ databases">
        <authorList>
            <person name="Whitehead M."/>
        </authorList>
    </citation>
    <scope>NUCLEOTIDE SEQUENCE</scope>
    <source>
        <strain evidence="2">EGII</strain>
    </source>
</reference>
<proteinExistence type="predicted"/>
<dbReference type="OrthoDB" id="8057520at2759"/>
<feature type="compositionally biased region" description="Basic and acidic residues" evidence="1">
    <location>
        <begin position="185"/>
        <end position="196"/>
    </location>
</feature>
<evidence type="ECO:0000313" key="2">
    <source>
        <dbReference type="EMBL" id="CAD6994744.1"/>
    </source>
</evidence>
<accession>A0A811U6Z0</accession>
<dbReference type="EMBL" id="CAJHJT010000001">
    <property type="protein sequence ID" value="CAD6994744.1"/>
    <property type="molecule type" value="Genomic_DNA"/>
</dbReference>
<gene>
    <name evidence="2" type="ORF">CCAP1982_LOCUS3477</name>
</gene>
<dbReference type="Proteomes" id="UP000606786">
    <property type="component" value="Unassembled WGS sequence"/>
</dbReference>
<protein>
    <submittedName>
        <fullName evidence="2">(Mediterranean fruit fly) hypothetical protein</fullName>
    </submittedName>
</protein>
<keyword evidence="3" id="KW-1185">Reference proteome</keyword>
<organism evidence="2 3">
    <name type="scientific">Ceratitis capitata</name>
    <name type="common">Mediterranean fruit fly</name>
    <name type="synonym">Tephritis capitata</name>
    <dbReference type="NCBI Taxonomy" id="7213"/>
    <lineage>
        <taxon>Eukaryota</taxon>
        <taxon>Metazoa</taxon>
        <taxon>Ecdysozoa</taxon>
        <taxon>Arthropoda</taxon>
        <taxon>Hexapoda</taxon>
        <taxon>Insecta</taxon>
        <taxon>Pterygota</taxon>
        <taxon>Neoptera</taxon>
        <taxon>Endopterygota</taxon>
        <taxon>Diptera</taxon>
        <taxon>Brachycera</taxon>
        <taxon>Muscomorpha</taxon>
        <taxon>Tephritoidea</taxon>
        <taxon>Tephritidae</taxon>
        <taxon>Ceratitis</taxon>
        <taxon>Ceratitis</taxon>
    </lineage>
</organism>
<feature type="region of interest" description="Disordered" evidence="1">
    <location>
        <begin position="171"/>
        <end position="206"/>
    </location>
</feature>
<comment type="caution">
    <text evidence="2">The sequence shown here is derived from an EMBL/GenBank/DDBJ whole genome shotgun (WGS) entry which is preliminary data.</text>
</comment>
<name>A0A811U6Z0_CERCA</name>